<protein>
    <submittedName>
        <fullName evidence="2">Uncharacterized protein</fullName>
    </submittedName>
</protein>
<dbReference type="AlphaFoldDB" id="A0AAD6A2Q6"/>
<feature type="transmembrane region" description="Helical" evidence="1">
    <location>
        <begin position="48"/>
        <end position="69"/>
    </location>
</feature>
<keyword evidence="1" id="KW-1133">Transmembrane helix</keyword>
<keyword evidence="1" id="KW-0812">Transmembrane</keyword>
<gene>
    <name evidence="2" type="ORF">LUZ61_012263</name>
</gene>
<evidence type="ECO:0000313" key="3">
    <source>
        <dbReference type="Proteomes" id="UP001210211"/>
    </source>
</evidence>
<feature type="transmembrane region" description="Helical" evidence="1">
    <location>
        <begin position="75"/>
        <end position="95"/>
    </location>
</feature>
<sequence length="127" mass="14204">MMRSSEQEDHQSKLIYELCALLFAILRTSSPSHVRTNPRSRAAQVTPAAFASLLLGASLALMLCGSVTFVLGFLLMPWVVGFLVILYFLGVVSYISSRLERTVFWCSSGASFPKEMQEQFFSKQQID</sequence>
<dbReference type="PANTHER" id="PTHR34781:SF2">
    <property type="entry name" value="TRANSMEMBRANE PROTEIN"/>
    <property type="match status" value="1"/>
</dbReference>
<accession>A0AAD6A2Q6</accession>
<dbReference type="EMBL" id="JAMRDG010000001">
    <property type="protein sequence ID" value="KAJ3708558.1"/>
    <property type="molecule type" value="Genomic_DNA"/>
</dbReference>
<keyword evidence="1" id="KW-0472">Membrane</keyword>
<name>A0AAD6A2Q6_9POAL</name>
<evidence type="ECO:0000313" key="2">
    <source>
        <dbReference type="EMBL" id="KAJ3708558.1"/>
    </source>
</evidence>
<organism evidence="2 3">
    <name type="scientific">Rhynchospora tenuis</name>
    <dbReference type="NCBI Taxonomy" id="198213"/>
    <lineage>
        <taxon>Eukaryota</taxon>
        <taxon>Viridiplantae</taxon>
        <taxon>Streptophyta</taxon>
        <taxon>Embryophyta</taxon>
        <taxon>Tracheophyta</taxon>
        <taxon>Spermatophyta</taxon>
        <taxon>Magnoliopsida</taxon>
        <taxon>Liliopsida</taxon>
        <taxon>Poales</taxon>
        <taxon>Cyperaceae</taxon>
        <taxon>Cyperoideae</taxon>
        <taxon>Rhynchosporeae</taxon>
        <taxon>Rhynchospora</taxon>
    </lineage>
</organism>
<dbReference type="PANTHER" id="PTHR34781">
    <property type="entry name" value="TRANSMEMBRANE PROTEIN"/>
    <property type="match status" value="1"/>
</dbReference>
<comment type="caution">
    <text evidence="2">The sequence shown here is derived from an EMBL/GenBank/DDBJ whole genome shotgun (WGS) entry which is preliminary data.</text>
</comment>
<evidence type="ECO:0000256" key="1">
    <source>
        <dbReference type="SAM" id="Phobius"/>
    </source>
</evidence>
<proteinExistence type="predicted"/>
<keyword evidence="3" id="KW-1185">Reference proteome</keyword>
<dbReference type="Proteomes" id="UP001210211">
    <property type="component" value="Unassembled WGS sequence"/>
</dbReference>
<reference evidence="2 3" key="1">
    <citation type="journal article" date="2022" name="Cell">
        <title>Repeat-based holocentromeres influence genome architecture and karyotype evolution.</title>
        <authorList>
            <person name="Hofstatter P.G."/>
            <person name="Thangavel G."/>
            <person name="Lux T."/>
            <person name="Neumann P."/>
            <person name="Vondrak T."/>
            <person name="Novak P."/>
            <person name="Zhang M."/>
            <person name="Costa L."/>
            <person name="Castellani M."/>
            <person name="Scott A."/>
            <person name="Toegelov H."/>
            <person name="Fuchs J."/>
            <person name="Mata-Sucre Y."/>
            <person name="Dias Y."/>
            <person name="Vanzela A.L.L."/>
            <person name="Huettel B."/>
            <person name="Almeida C.C.S."/>
            <person name="Simkova H."/>
            <person name="Souza G."/>
            <person name="Pedrosa-Harand A."/>
            <person name="Macas J."/>
            <person name="Mayer K.F.X."/>
            <person name="Houben A."/>
            <person name="Marques A."/>
        </authorList>
    </citation>
    <scope>NUCLEOTIDE SEQUENCE [LARGE SCALE GENOMIC DNA]</scope>
    <source>
        <strain evidence="2">RhyTen1mFocal</strain>
    </source>
</reference>